<keyword evidence="3" id="KW-1185">Reference proteome</keyword>
<comment type="caution">
    <text evidence="2">The sequence shown here is derived from an EMBL/GenBank/DDBJ whole genome shotgun (WGS) entry which is preliminary data.</text>
</comment>
<proteinExistence type="predicted"/>
<dbReference type="EMBL" id="RFFG01000023">
    <property type="protein sequence ID" value="RMI43789.1"/>
    <property type="molecule type" value="Genomic_DNA"/>
</dbReference>
<organism evidence="2 3">
    <name type="scientific">Actinomadura harenae</name>
    <dbReference type="NCBI Taxonomy" id="2483351"/>
    <lineage>
        <taxon>Bacteria</taxon>
        <taxon>Bacillati</taxon>
        <taxon>Actinomycetota</taxon>
        <taxon>Actinomycetes</taxon>
        <taxon>Streptosporangiales</taxon>
        <taxon>Thermomonosporaceae</taxon>
        <taxon>Actinomadura</taxon>
    </lineage>
</organism>
<evidence type="ECO:0000259" key="1">
    <source>
        <dbReference type="Pfam" id="PF04149"/>
    </source>
</evidence>
<dbReference type="AlphaFoldDB" id="A0A3M2M2G1"/>
<feature type="domain" description="DUF397" evidence="1">
    <location>
        <begin position="4"/>
        <end position="53"/>
    </location>
</feature>
<sequence length="65" mass="6730">MSTRWRKSSHSDEAGGQCVELAALNGNVAVRDSKVPGAGHLNLTPSAFADLVTCMGTDRGAQSEA</sequence>
<accession>A0A3M2M2G1</accession>
<evidence type="ECO:0000313" key="3">
    <source>
        <dbReference type="Proteomes" id="UP000282674"/>
    </source>
</evidence>
<dbReference type="RefSeq" id="WP_122195012.1">
    <property type="nucleotide sequence ID" value="NZ_JBHSKC010000018.1"/>
</dbReference>
<evidence type="ECO:0000313" key="2">
    <source>
        <dbReference type="EMBL" id="RMI43789.1"/>
    </source>
</evidence>
<dbReference type="OrthoDB" id="3482566at2"/>
<protein>
    <submittedName>
        <fullName evidence="2">DUF397 domain-containing protein</fullName>
    </submittedName>
</protein>
<dbReference type="Pfam" id="PF04149">
    <property type="entry name" value="DUF397"/>
    <property type="match status" value="1"/>
</dbReference>
<name>A0A3M2M2G1_9ACTN</name>
<gene>
    <name evidence="2" type="ORF">EBO15_15065</name>
</gene>
<dbReference type="InterPro" id="IPR007278">
    <property type="entry name" value="DUF397"/>
</dbReference>
<reference evidence="2 3" key="1">
    <citation type="submission" date="2018-10" db="EMBL/GenBank/DDBJ databases">
        <title>Isolation from soil.</title>
        <authorList>
            <person name="Hu J."/>
        </authorList>
    </citation>
    <scope>NUCLEOTIDE SEQUENCE [LARGE SCALE GENOMIC DNA]</scope>
    <source>
        <strain evidence="2 3">NEAU-Ht49</strain>
    </source>
</reference>
<dbReference type="Proteomes" id="UP000282674">
    <property type="component" value="Unassembled WGS sequence"/>
</dbReference>